<gene>
    <name evidence="3" type="ORF">GT576_03980</name>
</gene>
<dbReference type="InterPro" id="IPR043519">
    <property type="entry name" value="NT_sf"/>
</dbReference>
<dbReference type="UniPathway" id="UPA00908">
    <property type="reaction ID" value="UER00884"/>
</dbReference>
<dbReference type="SMART" id="SM00954">
    <property type="entry name" value="RelA_SpoT"/>
    <property type="match status" value="1"/>
</dbReference>
<dbReference type="CDD" id="cd05399">
    <property type="entry name" value="NT_Rel-Spo_like"/>
    <property type="match status" value="1"/>
</dbReference>
<comment type="pathway">
    <text evidence="1">Purine metabolism; ppGpp biosynthesis; ppGpp from GTP: step 1/2.</text>
</comment>
<dbReference type="Gene3D" id="1.10.287.860">
    <property type="entry name" value="Nucleotidyltransferase"/>
    <property type="match status" value="1"/>
</dbReference>
<protein>
    <submittedName>
        <fullName evidence="3">GTP pyrophosphokinase family protein</fullName>
    </submittedName>
</protein>
<dbReference type="EMBL" id="WWSH01000002">
    <property type="protein sequence ID" value="MZK09514.1"/>
    <property type="molecule type" value="Genomic_DNA"/>
</dbReference>
<proteinExistence type="predicted"/>
<dbReference type="GO" id="GO:0016301">
    <property type="term" value="F:kinase activity"/>
    <property type="evidence" value="ECO:0007669"/>
    <property type="project" value="UniProtKB-KW"/>
</dbReference>
<keyword evidence="3" id="KW-0808">Transferase</keyword>
<sequence length="242" mass="28395">MRPLETFIEQRKERFVRNSLMSDEFLDFVNKNMKPIEKQMSYYQCAIMEVETKFKVLNEQYSLEYDRNPIEDIKSMESLIKKIRKKDIPLTLSSIEENIHDIAGVRVICSFLDDIYMLADCLLSQDDITLLEKKDYIKNPKPGGYRSLHLIVSVPIFLQDGKRNMTVEVQLRTIAMDFWASLEHKLRYKKDIPADKAKYLEDEMLACAQISADLDMRMQNVRDVIAENTTPDERPLLLKELS</sequence>
<dbReference type="InterPro" id="IPR052366">
    <property type="entry name" value="GTP_Pyrophosphokinase"/>
</dbReference>
<dbReference type="Pfam" id="PF04607">
    <property type="entry name" value="RelA_SpoT"/>
    <property type="match status" value="1"/>
</dbReference>
<dbReference type="RefSeq" id="WP_161170045.1">
    <property type="nucleotide sequence ID" value="NZ_WWSF01000001.1"/>
</dbReference>
<accession>A0A6N9JTK3</accession>
<organism evidence="3 4">
    <name type="scientific">Dorea longicatena</name>
    <dbReference type="NCBI Taxonomy" id="88431"/>
    <lineage>
        <taxon>Bacteria</taxon>
        <taxon>Bacillati</taxon>
        <taxon>Bacillota</taxon>
        <taxon>Clostridia</taxon>
        <taxon>Lachnospirales</taxon>
        <taxon>Lachnospiraceae</taxon>
        <taxon>Dorea</taxon>
    </lineage>
</organism>
<dbReference type="AlphaFoldDB" id="A0A6N9JTK3"/>
<dbReference type="InterPro" id="IPR007685">
    <property type="entry name" value="RelA_SpoT"/>
</dbReference>
<dbReference type="Gene3D" id="3.30.460.10">
    <property type="entry name" value="Beta Polymerase, domain 2"/>
    <property type="match status" value="1"/>
</dbReference>
<name>A0A6N9JTK3_9FIRM</name>
<keyword evidence="3" id="KW-0418">Kinase</keyword>
<dbReference type="PANTHER" id="PTHR47837">
    <property type="entry name" value="GTP PYROPHOSPHOKINASE YJBM"/>
    <property type="match status" value="1"/>
</dbReference>
<dbReference type="Proteomes" id="UP000449249">
    <property type="component" value="Unassembled WGS sequence"/>
</dbReference>
<dbReference type="GO" id="GO:0015970">
    <property type="term" value="P:guanosine tetraphosphate biosynthetic process"/>
    <property type="evidence" value="ECO:0007669"/>
    <property type="project" value="UniProtKB-UniPathway"/>
</dbReference>
<evidence type="ECO:0000313" key="4">
    <source>
        <dbReference type="Proteomes" id="UP000449249"/>
    </source>
</evidence>
<dbReference type="PANTHER" id="PTHR47837:SF2">
    <property type="entry name" value="GTP PYROPHOSPHOKINASE YWAC"/>
    <property type="match status" value="1"/>
</dbReference>
<feature type="domain" description="RelA/SpoT" evidence="2">
    <location>
        <begin position="73"/>
        <end position="194"/>
    </location>
</feature>
<evidence type="ECO:0000259" key="2">
    <source>
        <dbReference type="SMART" id="SM00954"/>
    </source>
</evidence>
<dbReference type="SUPFAM" id="SSF81301">
    <property type="entry name" value="Nucleotidyltransferase"/>
    <property type="match status" value="1"/>
</dbReference>
<comment type="caution">
    <text evidence="3">The sequence shown here is derived from an EMBL/GenBank/DDBJ whole genome shotgun (WGS) entry which is preliminary data.</text>
</comment>
<evidence type="ECO:0000313" key="3">
    <source>
        <dbReference type="EMBL" id="MZK09514.1"/>
    </source>
</evidence>
<reference evidence="3 4" key="1">
    <citation type="journal article" date="2019" name="Nat. Med.">
        <title>A library of human gut bacterial isolates paired with longitudinal multiomics data enables mechanistic microbiome research.</title>
        <authorList>
            <person name="Poyet M."/>
            <person name="Groussin M."/>
            <person name="Gibbons S.M."/>
            <person name="Avila-Pacheco J."/>
            <person name="Jiang X."/>
            <person name="Kearney S.M."/>
            <person name="Perrotta A.R."/>
            <person name="Berdy B."/>
            <person name="Zhao S."/>
            <person name="Lieberman T.D."/>
            <person name="Swanson P.K."/>
            <person name="Smith M."/>
            <person name="Roesemann S."/>
            <person name="Alexander J.E."/>
            <person name="Rich S.A."/>
            <person name="Livny J."/>
            <person name="Vlamakis H."/>
            <person name="Clish C."/>
            <person name="Bullock K."/>
            <person name="Deik A."/>
            <person name="Scott J."/>
            <person name="Pierce K.A."/>
            <person name="Xavier R.J."/>
            <person name="Alm E.J."/>
        </authorList>
    </citation>
    <scope>NUCLEOTIDE SEQUENCE [LARGE SCALE GENOMIC DNA]</scope>
    <source>
        <strain evidence="3 4">BIOML-A1</strain>
    </source>
</reference>
<evidence type="ECO:0000256" key="1">
    <source>
        <dbReference type="ARBA" id="ARBA00004976"/>
    </source>
</evidence>